<dbReference type="GO" id="GO:0017005">
    <property type="term" value="F:3'-tyrosyl-DNA phosphodiesterase activity"/>
    <property type="evidence" value="ECO:0007669"/>
    <property type="project" value="TreeGrafter"/>
</dbReference>
<dbReference type="GO" id="GO:0006281">
    <property type="term" value="P:DNA repair"/>
    <property type="evidence" value="ECO:0007669"/>
    <property type="project" value="InterPro"/>
</dbReference>
<sequence length="598" mass="66320">MMADTDDDEELRRAIALSLAEQEIDSNGSMGQRQQQSQVPIKATDIVDLLSDDESQIPRKEISTVRSHSLASGQSSLLGLNRKEMEERRLARKRKVSISPPPPRKVAKSSKSVADLPQPSPPGTAIASIVNQLQFPNGTVKKTWAFGHPRDEDIKIEEVLQRANLTLAVLSSFQWDVEWLLGKLSASSTKMIFVMQAKEAAAKHQYARETASMPNLRLCFPNMDGQINCMHSKLMLLAHPSYLRIVVPTANLVPYDWGESGVMENMVFLIDLPRLAADHQVLPEHLTFFGRELIHFIRAMGLHEDVVQSVYSFDFSATDGLAFVHTIGGAHSGDAELWRRTGYCGLGRAVRELGLGSDKPLEVDFVTSSIGSLNMDFITTMYLAATGNDGLMEYEWRTGKPRTTKGSRADGAENMTLKEQTLASIDRGFRIYFPTHDTVVTSKGGAACGGTICFQAKWYSAATFPRTLLRDCHSQRKGMLMHNKVTPLKILFVRAKEAASAEARSGTGAWAYVGSANCSESAWGKLVKDRTSKTPKLNCRNWECGVLLRLTRRQAQNPSPGYPGKITGLEIFKGLLPVPMQYPGEEYGSRKPWFYSEQ</sequence>
<feature type="binding site" evidence="2">
    <location>
        <position position="233"/>
    </location>
    <ligand>
        <name>substrate</name>
    </ligand>
</feature>
<keyword evidence="6" id="KW-1185">Reference proteome</keyword>
<dbReference type="PANTHER" id="PTHR12415:SF4">
    <property type="entry name" value="TYROSYL-DNA PHOSPHODIESTERASE DOMAIN-CONTAINING PROTEIN"/>
    <property type="match status" value="1"/>
</dbReference>
<dbReference type="PROSITE" id="PS50330">
    <property type="entry name" value="UIM"/>
    <property type="match status" value="1"/>
</dbReference>
<dbReference type="AlphaFoldDB" id="A0A1W5CYD1"/>
<dbReference type="InterPro" id="IPR010347">
    <property type="entry name" value="Tdp1"/>
</dbReference>
<evidence type="ECO:0000256" key="4">
    <source>
        <dbReference type="SAM" id="MobiDB-lite"/>
    </source>
</evidence>
<proteinExistence type="predicted"/>
<feature type="site" description="Interaction with DNA" evidence="3">
    <location>
        <position position="519"/>
    </location>
</feature>
<dbReference type="Gene3D" id="3.30.870.10">
    <property type="entry name" value="Endonuclease Chain A"/>
    <property type="match status" value="2"/>
</dbReference>
<dbReference type="Pfam" id="PF06087">
    <property type="entry name" value="Tyr-DNA_phospho"/>
    <property type="match status" value="1"/>
</dbReference>
<dbReference type="CDD" id="cd09122">
    <property type="entry name" value="PLDc_Tdp1_1"/>
    <property type="match status" value="1"/>
</dbReference>
<dbReference type="GO" id="GO:0003697">
    <property type="term" value="F:single-stranded DNA binding"/>
    <property type="evidence" value="ECO:0007669"/>
    <property type="project" value="TreeGrafter"/>
</dbReference>
<protein>
    <submittedName>
        <fullName evidence="5">Ubiquitin interacting motif</fullName>
    </submittedName>
</protein>
<dbReference type="InterPro" id="IPR003903">
    <property type="entry name" value="UIM_dom"/>
</dbReference>
<feature type="region of interest" description="Disordered" evidence="4">
    <location>
        <begin position="89"/>
        <end position="123"/>
    </location>
</feature>
<dbReference type="GO" id="GO:0003690">
    <property type="term" value="F:double-stranded DNA binding"/>
    <property type="evidence" value="ECO:0007669"/>
    <property type="project" value="TreeGrafter"/>
</dbReference>
<dbReference type="EMBL" id="FWEW01000801">
    <property type="protein sequence ID" value="SLM35745.1"/>
    <property type="molecule type" value="Genomic_DNA"/>
</dbReference>
<dbReference type="Proteomes" id="UP000192927">
    <property type="component" value="Unassembled WGS sequence"/>
</dbReference>
<evidence type="ECO:0000256" key="3">
    <source>
        <dbReference type="PIRSR" id="PIRSR610347-3"/>
    </source>
</evidence>
<evidence type="ECO:0000313" key="6">
    <source>
        <dbReference type="Proteomes" id="UP000192927"/>
    </source>
</evidence>
<name>A0A1W5CYD1_9LECA</name>
<dbReference type="GO" id="GO:0005634">
    <property type="term" value="C:nucleus"/>
    <property type="evidence" value="ECO:0007669"/>
    <property type="project" value="InterPro"/>
</dbReference>
<evidence type="ECO:0000256" key="1">
    <source>
        <dbReference type="PIRSR" id="PIRSR610347-1"/>
    </source>
</evidence>
<evidence type="ECO:0000313" key="5">
    <source>
        <dbReference type="EMBL" id="SLM35745.1"/>
    </source>
</evidence>
<feature type="active site" description="Nucleophile" evidence="1">
    <location>
        <position position="231"/>
    </location>
</feature>
<dbReference type="PANTHER" id="PTHR12415">
    <property type="entry name" value="TYROSYL-DNA PHOSPHODIESTERASE 1"/>
    <property type="match status" value="1"/>
</dbReference>
<organism evidence="5 6">
    <name type="scientific">Lasallia pustulata</name>
    <dbReference type="NCBI Taxonomy" id="136370"/>
    <lineage>
        <taxon>Eukaryota</taxon>
        <taxon>Fungi</taxon>
        <taxon>Dikarya</taxon>
        <taxon>Ascomycota</taxon>
        <taxon>Pezizomycotina</taxon>
        <taxon>Lecanoromycetes</taxon>
        <taxon>OSLEUM clade</taxon>
        <taxon>Umbilicariomycetidae</taxon>
        <taxon>Umbilicariales</taxon>
        <taxon>Umbilicariaceae</taxon>
        <taxon>Lasallia</taxon>
    </lineage>
</organism>
<dbReference type="SUPFAM" id="SSF56024">
    <property type="entry name" value="Phospholipase D/nuclease"/>
    <property type="match status" value="2"/>
</dbReference>
<reference evidence="6" key="1">
    <citation type="submission" date="2017-03" db="EMBL/GenBank/DDBJ databases">
        <authorList>
            <person name="Sharma R."/>
            <person name="Thines M."/>
        </authorList>
    </citation>
    <scope>NUCLEOTIDE SEQUENCE [LARGE SCALE GENOMIC DNA]</scope>
</reference>
<accession>A0A1W5CYD1</accession>
<evidence type="ECO:0000256" key="2">
    <source>
        <dbReference type="PIRSR" id="PIRSR610347-2"/>
    </source>
</evidence>